<accession>A0AAE8XXZ5</accession>
<dbReference type="GO" id="GO:0004519">
    <property type="term" value="F:endonuclease activity"/>
    <property type="evidence" value="ECO:0007669"/>
    <property type="project" value="UniProtKB-KW"/>
</dbReference>
<evidence type="ECO:0000313" key="2">
    <source>
        <dbReference type="Proteomes" id="UP000827260"/>
    </source>
</evidence>
<gene>
    <name evidence="1" type="ORF">HRTV-27_gp49</name>
</gene>
<dbReference type="Proteomes" id="UP000827260">
    <property type="component" value="Segment"/>
</dbReference>
<keyword evidence="1" id="KW-0255">Endonuclease</keyword>
<dbReference type="SUPFAM" id="SSF54060">
    <property type="entry name" value="His-Me finger endonucleases"/>
    <property type="match status" value="1"/>
</dbReference>
<dbReference type="EMBL" id="MZ334522">
    <property type="protein sequence ID" value="UBF22742.1"/>
    <property type="molecule type" value="Genomic_DNA"/>
</dbReference>
<dbReference type="Pfam" id="PF18780">
    <property type="entry name" value="HNH_repeat"/>
    <property type="match status" value="1"/>
</dbReference>
<sequence>MYWSINSGGYEQVSVLDCGTERTVLIHRLQAIAEWGQDAVVDKHVHHKNECKIDNRVKNLEILSPAEHGRRHNPGHSNDECIEALVSVGEDLGHSPSMLEYKQYDGLPSVGFLISTFGSWNEAKRAAGLETVEQPSKTPEEDCIGALRKAAGLLGDSFTREQYESLNFSPRAATIERRLGGWNAAKDAADLPALNVRQ</sequence>
<keyword evidence="2" id="KW-1185">Reference proteome</keyword>
<keyword evidence="1" id="KW-0540">Nuclease</keyword>
<evidence type="ECO:0000313" key="1">
    <source>
        <dbReference type="EMBL" id="UBF22742.1"/>
    </source>
</evidence>
<keyword evidence="1" id="KW-0378">Hydrolase</keyword>
<proteinExistence type="predicted"/>
<organism evidence="1 2">
    <name type="scientific">Halorubrum tailed virus 27</name>
    <dbReference type="NCBI Taxonomy" id="2878008"/>
    <lineage>
        <taxon>Viruses</taxon>
        <taxon>Duplodnaviria</taxon>
        <taxon>Heunggongvirae</taxon>
        <taxon>Uroviricota</taxon>
        <taxon>Caudoviricetes</taxon>
        <taxon>Thumleimavirales</taxon>
        <taxon>Hafunaviridae</taxon>
        <taxon>Minorvirus</taxon>
        <taxon>Minorvirus thailandense</taxon>
        <taxon>Minorvirus HRTV27</taxon>
    </lineage>
</organism>
<reference evidence="1" key="1">
    <citation type="submission" date="2021-05" db="EMBL/GenBank/DDBJ databases">
        <title>Diversity, taxonomy and evolution of archaeal viruses of the class Caudoviricetes.</title>
        <authorList>
            <person name="Liu Y."/>
            <person name="Demina T.A."/>
            <person name="Roux S."/>
            <person name="Aiewsakun P."/>
            <person name="Kazlauskas D."/>
            <person name="Simmonds P."/>
            <person name="Prangishvili D."/>
            <person name="Oksanen H.M."/>
            <person name="Krupovic M."/>
        </authorList>
    </citation>
    <scope>NUCLEOTIDE SEQUENCE</scope>
    <source>
        <strain evidence="1">HRTV-27/27</strain>
    </source>
</reference>
<name>A0AAE8XXZ5_9CAUD</name>
<dbReference type="Gene3D" id="3.90.75.20">
    <property type="match status" value="1"/>
</dbReference>
<dbReference type="InterPro" id="IPR044925">
    <property type="entry name" value="His-Me_finger_sf"/>
</dbReference>
<protein>
    <submittedName>
        <fullName evidence="1">HNH endonuclease</fullName>
    </submittedName>
</protein>
<dbReference type="InterPro" id="IPR041025">
    <property type="entry name" value="HNH_repeat"/>
</dbReference>